<dbReference type="PANTHER" id="PTHR10587">
    <property type="entry name" value="GLYCOSYL TRANSFERASE-RELATED"/>
    <property type="match status" value="1"/>
</dbReference>
<dbReference type="InterPro" id="IPR002509">
    <property type="entry name" value="NODB_dom"/>
</dbReference>
<keyword evidence="10" id="KW-1185">Reference proteome</keyword>
<evidence type="ECO:0000256" key="7">
    <source>
        <dbReference type="SAM" id="SignalP"/>
    </source>
</evidence>
<evidence type="ECO:0000313" key="10">
    <source>
        <dbReference type="Proteomes" id="UP001549164"/>
    </source>
</evidence>
<evidence type="ECO:0000256" key="1">
    <source>
        <dbReference type="ARBA" id="ARBA00003236"/>
    </source>
</evidence>
<comment type="similarity">
    <text evidence="2">Belongs to the polysaccharide deacetylase family.</text>
</comment>
<dbReference type="PROSITE" id="PS51257">
    <property type="entry name" value="PROKAR_LIPOPROTEIN"/>
    <property type="match status" value="1"/>
</dbReference>
<dbReference type="PANTHER" id="PTHR10587:SF133">
    <property type="entry name" value="CHITIN DEACETYLASE 1-RELATED"/>
    <property type="match status" value="1"/>
</dbReference>
<dbReference type="Gene3D" id="3.20.20.370">
    <property type="entry name" value="Glycoside hydrolase/deacetylase"/>
    <property type="match status" value="1"/>
</dbReference>
<accession>A0ABV2I7H7</accession>
<protein>
    <recommendedName>
        <fullName evidence="3">Chitooligosaccharide deacetylase</fullName>
    </recommendedName>
    <alternativeName>
        <fullName evidence="6">Nodulation protein B</fullName>
    </alternativeName>
</protein>
<comment type="function">
    <text evidence="1">Is involved in generating a small heat-stable compound (Nod), an acylated oligomer of N-acetylglucosamine, that stimulates mitosis in various plant protoplasts.</text>
</comment>
<feature type="domain" description="NodB homology" evidence="8">
    <location>
        <begin position="123"/>
        <end position="307"/>
    </location>
</feature>
<dbReference type="Proteomes" id="UP001549164">
    <property type="component" value="Unassembled WGS sequence"/>
</dbReference>
<evidence type="ECO:0000256" key="6">
    <source>
        <dbReference type="ARBA" id="ARBA00032976"/>
    </source>
</evidence>
<feature type="signal peptide" evidence="7">
    <location>
        <begin position="1"/>
        <end position="20"/>
    </location>
</feature>
<dbReference type="InterPro" id="IPR011330">
    <property type="entry name" value="Glyco_hydro/deAcase_b/a-brl"/>
</dbReference>
<dbReference type="Pfam" id="PF01522">
    <property type="entry name" value="Polysacc_deac_1"/>
    <property type="match status" value="1"/>
</dbReference>
<keyword evidence="4" id="KW-0479">Metal-binding</keyword>
<dbReference type="InterPro" id="IPR050248">
    <property type="entry name" value="Polysacc_deacetylase_ArnD"/>
</dbReference>
<evidence type="ECO:0000256" key="5">
    <source>
        <dbReference type="ARBA" id="ARBA00022801"/>
    </source>
</evidence>
<evidence type="ECO:0000259" key="8">
    <source>
        <dbReference type="PROSITE" id="PS51677"/>
    </source>
</evidence>
<evidence type="ECO:0000313" key="9">
    <source>
        <dbReference type="EMBL" id="MET3598858.1"/>
    </source>
</evidence>
<dbReference type="EMBL" id="JBEPLY010000002">
    <property type="protein sequence ID" value="MET3598858.1"/>
    <property type="molecule type" value="Genomic_DNA"/>
</dbReference>
<reference evidence="9 10" key="1">
    <citation type="submission" date="2024-06" db="EMBL/GenBank/DDBJ databases">
        <title>Genomic Encyclopedia of Type Strains, Phase IV (KMG-IV): sequencing the most valuable type-strain genomes for metagenomic binning, comparative biology and taxonomic classification.</title>
        <authorList>
            <person name="Goeker M."/>
        </authorList>
    </citation>
    <scope>NUCLEOTIDE SEQUENCE [LARGE SCALE GENOMIC DNA]</scope>
    <source>
        <strain evidence="9 10">DSM 28102</strain>
    </source>
</reference>
<proteinExistence type="inferred from homology"/>
<sequence>MHRLLSGLFGLGVLALASCASTGHRDTTALQTALVKTEKPGEADISSPEAIEAIVTGSIENDAAPLPVPLQIASIHSRIVPGADAAVAQQPVHFVADAAPHYYPLTGRTIYLDETRDITLAPKEVVLTFDDGPVPAKTPAVLQALEAHGVKGLFFMVGEMAHYHPEIAQQVVLSGQTIGTHTYSHPHLPALSFANAVSDIDRGRDAVETATGILPHFFRFPYLAENKSLDEALQERGMIPVGIDVDSRDYEKATTQELVDRIMAGLDKRGGGIVLMHDLQGRTARAIGPLLDRLEAEGYKAVQLKYGVPPEPKPETLMARLARNARSVR</sequence>
<comment type="caution">
    <text evidence="9">The sequence shown here is derived from an EMBL/GenBank/DDBJ whole genome shotgun (WGS) entry which is preliminary data.</text>
</comment>
<dbReference type="CDD" id="cd10917">
    <property type="entry name" value="CE4_NodB_like_6s_7s"/>
    <property type="match status" value="1"/>
</dbReference>
<name>A0ABV2I7H7_9HYPH</name>
<dbReference type="RefSeq" id="WP_354433183.1">
    <property type="nucleotide sequence ID" value="NZ_JBEPLY010000002.1"/>
</dbReference>
<organism evidence="9 10">
    <name type="scientific">Martelella mangrovi</name>
    <dbReference type="NCBI Taxonomy" id="1397477"/>
    <lineage>
        <taxon>Bacteria</taxon>
        <taxon>Pseudomonadati</taxon>
        <taxon>Pseudomonadota</taxon>
        <taxon>Alphaproteobacteria</taxon>
        <taxon>Hyphomicrobiales</taxon>
        <taxon>Aurantimonadaceae</taxon>
        <taxon>Martelella</taxon>
    </lineage>
</organism>
<feature type="chain" id="PRO_5046593081" description="Chitooligosaccharide deacetylase" evidence="7">
    <location>
        <begin position="21"/>
        <end position="329"/>
    </location>
</feature>
<evidence type="ECO:0000256" key="3">
    <source>
        <dbReference type="ARBA" id="ARBA00020071"/>
    </source>
</evidence>
<keyword evidence="7" id="KW-0732">Signal</keyword>
<dbReference type="SUPFAM" id="SSF88713">
    <property type="entry name" value="Glycoside hydrolase/deacetylase"/>
    <property type="match status" value="1"/>
</dbReference>
<keyword evidence="5" id="KW-0378">Hydrolase</keyword>
<evidence type="ECO:0000256" key="4">
    <source>
        <dbReference type="ARBA" id="ARBA00022723"/>
    </source>
</evidence>
<gene>
    <name evidence="9" type="ORF">ABID12_000785</name>
</gene>
<dbReference type="PROSITE" id="PS51677">
    <property type="entry name" value="NODB"/>
    <property type="match status" value="1"/>
</dbReference>
<evidence type="ECO:0000256" key="2">
    <source>
        <dbReference type="ARBA" id="ARBA00010973"/>
    </source>
</evidence>